<dbReference type="GO" id="GO:0043709">
    <property type="term" value="P:cell adhesion involved in single-species biofilm formation"/>
    <property type="evidence" value="ECO:0007669"/>
    <property type="project" value="TreeGrafter"/>
</dbReference>
<dbReference type="InterPro" id="IPR050469">
    <property type="entry name" value="Diguanylate_Cyclase"/>
</dbReference>
<evidence type="ECO:0000256" key="3">
    <source>
        <dbReference type="SAM" id="Phobius"/>
    </source>
</evidence>
<sequence length="450" mass="50191">MRQWRLASRPRNVYQKYAVDVTFGEIKLWQVLLQWAVFAHDVPGTDETLGGTLPPTVNDAVFRIARWRAEFADRTIESHFNRHQLRHTRSQVRLALLFCAAFYVAFTITDVLALGFGREALILLAGRVVVAVSALVSCAFTYWYPHSIRRIWLGASITEILGMATFALVVLFRPHDTPWHAMSISIMALVVYLYIPNRLLYALAIGVISTVVFVALVVWLDRLTGPELLTMSMLLLLSNGFGCMAAHRYALIRREEFRVHAVLKNLSERDALTGCHNRRYLQQELLNMELSRARRFKLSLAVVICDIDHFKAVNDTHGHAAGDAVLVTFANLLRSLTRDGVDSVIRYGGEEFLIVLPETDLDGAVHLAERMRGALIGAGTEVAPGRVVGVTASFGVTAVNFAHVEQRFAQELLVDQADRLLYTAKSSGRNNVQALQFHGSPGAGERRKAA</sequence>
<evidence type="ECO:0000256" key="2">
    <source>
        <dbReference type="ARBA" id="ARBA00034247"/>
    </source>
</evidence>
<accession>A0A6I3T2R8</accession>
<dbReference type="OrthoDB" id="9813903at2"/>
<dbReference type="SMART" id="SM00267">
    <property type="entry name" value="GGDEF"/>
    <property type="match status" value="1"/>
</dbReference>
<reference evidence="5 6" key="1">
    <citation type="submission" date="2019-11" db="EMBL/GenBank/DDBJ databases">
        <title>Type strains purchased from KCTC, JCM and DSMZ.</title>
        <authorList>
            <person name="Lu H."/>
        </authorList>
    </citation>
    <scope>NUCLEOTIDE SEQUENCE [LARGE SCALE GENOMIC DNA]</scope>
    <source>
        <strain evidence="5 6">KCTC 52429</strain>
    </source>
</reference>
<keyword evidence="3" id="KW-1133">Transmembrane helix</keyword>
<evidence type="ECO:0000259" key="4">
    <source>
        <dbReference type="PROSITE" id="PS50887"/>
    </source>
</evidence>
<dbReference type="FunFam" id="3.30.70.270:FF:000001">
    <property type="entry name" value="Diguanylate cyclase domain protein"/>
    <property type="match status" value="1"/>
</dbReference>
<organism evidence="5 6">
    <name type="scientific">Pseudoduganella buxea</name>
    <dbReference type="NCBI Taxonomy" id="1949069"/>
    <lineage>
        <taxon>Bacteria</taxon>
        <taxon>Pseudomonadati</taxon>
        <taxon>Pseudomonadota</taxon>
        <taxon>Betaproteobacteria</taxon>
        <taxon>Burkholderiales</taxon>
        <taxon>Oxalobacteraceae</taxon>
        <taxon>Telluria group</taxon>
        <taxon>Pseudoduganella</taxon>
    </lineage>
</organism>
<feature type="transmembrane region" description="Helical" evidence="3">
    <location>
        <begin position="122"/>
        <end position="144"/>
    </location>
</feature>
<dbReference type="Proteomes" id="UP000430634">
    <property type="component" value="Unassembled WGS sequence"/>
</dbReference>
<comment type="caution">
    <text evidence="5">The sequence shown here is derived from an EMBL/GenBank/DDBJ whole genome shotgun (WGS) entry which is preliminary data.</text>
</comment>
<feature type="transmembrane region" description="Helical" evidence="3">
    <location>
        <begin position="200"/>
        <end position="220"/>
    </location>
</feature>
<protein>
    <recommendedName>
        <fullName evidence="1">diguanylate cyclase</fullName>
        <ecNumber evidence="1">2.7.7.65</ecNumber>
    </recommendedName>
</protein>
<dbReference type="GO" id="GO:1902201">
    <property type="term" value="P:negative regulation of bacterial-type flagellum-dependent cell motility"/>
    <property type="evidence" value="ECO:0007669"/>
    <property type="project" value="TreeGrafter"/>
</dbReference>
<dbReference type="PROSITE" id="PS50887">
    <property type="entry name" value="GGDEF"/>
    <property type="match status" value="1"/>
</dbReference>
<dbReference type="InterPro" id="IPR043128">
    <property type="entry name" value="Rev_trsase/Diguanyl_cyclase"/>
</dbReference>
<evidence type="ECO:0000256" key="1">
    <source>
        <dbReference type="ARBA" id="ARBA00012528"/>
    </source>
</evidence>
<evidence type="ECO:0000313" key="5">
    <source>
        <dbReference type="EMBL" id="MTV55910.1"/>
    </source>
</evidence>
<dbReference type="AlphaFoldDB" id="A0A6I3T2R8"/>
<dbReference type="CDD" id="cd01949">
    <property type="entry name" value="GGDEF"/>
    <property type="match status" value="1"/>
</dbReference>
<proteinExistence type="predicted"/>
<gene>
    <name evidence="5" type="ORF">GM672_24595</name>
</gene>
<dbReference type="EC" id="2.7.7.65" evidence="1"/>
<feature type="transmembrane region" description="Helical" evidence="3">
    <location>
        <begin position="178"/>
        <end position="195"/>
    </location>
</feature>
<keyword evidence="3" id="KW-0812">Transmembrane</keyword>
<dbReference type="PANTHER" id="PTHR45138:SF9">
    <property type="entry name" value="DIGUANYLATE CYCLASE DGCM-RELATED"/>
    <property type="match status" value="1"/>
</dbReference>
<evidence type="ECO:0000313" key="6">
    <source>
        <dbReference type="Proteomes" id="UP000430634"/>
    </source>
</evidence>
<dbReference type="Pfam" id="PF00990">
    <property type="entry name" value="GGDEF"/>
    <property type="match status" value="1"/>
</dbReference>
<feature type="transmembrane region" description="Helical" evidence="3">
    <location>
        <begin position="94"/>
        <end position="116"/>
    </location>
</feature>
<dbReference type="NCBIfam" id="TIGR00254">
    <property type="entry name" value="GGDEF"/>
    <property type="match status" value="1"/>
</dbReference>
<dbReference type="SUPFAM" id="SSF55073">
    <property type="entry name" value="Nucleotide cyclase"/>
    <property type="match status" value="1"/>
</dbReference>
<feature type="domain" description="GGDEF" evidence="4">
    <location>
        <begin position="298"/>
        <end position="437"/>
    </location>
</feature>
<name>A0A6I3T2R8_9BURK</name>
<dbReference type="GO" id="GO:0052621">
    <property type="term" value="F:diguanylate cyclase activity"/>
    <property type="evidence" value="ECO:0007669"/>
    <property type="project" value="UniProtKB-EC"/>
</dbReference>
<keyword evidence="3" id="KW-0472">Membrane</keyword>
<dbReference type="Gene3D" id="3.30.70.270">
    <property type="match status" value="1"/>
</dbReference>
<feature type="transmembrane region" description="Helical" evidence="3">
    <location>
        <begin position="232"/>
        <end position="251"/>
    </location>
</feature>
<dbReference type="InterPro" id="IPR029787">
    <property type="entry name" value="Nucleotide_cyclase"/>
</dbReference>
<dbReference type="InterPro" id="IPR000160">
    <property type="entry name" value="GGDEF_dom"/>
</dbReference>
<dbReference type="PANTHER" id="PTHR45138">
    <property type="entry name" value="REGULATORY COMPONENTS OF SENSORY TRANSDUCTION SYSTEM"/>
    <property type="match status" value="1"/>
</dbReference>
<dbReference type="GO" id="GO:0005886">
    <property type="term" value="C:plasma membrane"/>
    <property type="evidence" value="ECO:0007669"/>
    <property type="project" value="TreeGrafter"/>
</dbReference>
<feature type="transmembrane region" description="Helical" evidence="3">
    <location>
        <begin position="151"/>
        <end position="172"/>
    </location>
</feature>
<comment type="catalytic activity">
    <reaction evidence="2">
        <text>2 GTP = 3',3'-c-di-GMP + 2 diphosphate</text>
        <dbReference type="Rhea" id="RHEA:24898"/>
        <dbReference type="ChEBI" id="CHEBI:33019"/>
        <dbReference type="ChEBI" id="CHEBI:37565"/>
        <dbReference type="ChEBI" id="CHEBI:58805"/>
        <dbReference type="EC" id="2.7.7.65"/>
    </reaction>
</comment>
<dbReference type="EMBL" id="WNKZ01000113">
    <property type="protein sequence ID" value="MTV55910.1"/>
    <property type="molecule type" value="Genomic_DNA"/>
</dbReference>